<keyword evidence="3" id="KW-0812">Transmembrane</keyword>
<feature type="transmembrane region" description="Helical" evidence="3">
    <location>
        <begin position="89"/>
        <end position="107"/>
    </location>
</feature>
<comment type="caution">
    <text evidence="4">The sequence shown here is derived from an EMBL/GenBank/DDBJ whole genome shotgun (WGS) entry which is preliminary data.</text>
</comment>
<dbReference type="InterPro" id="IPR029063">
    <property type="entry name" value="SAM-dependent_MTases_sf"/>
</dbReference>
<accession>A0A328C5Z1</accession>
<feature type="transmembrane region" description="Helical" evidence="3">
    <location>
        <begin position="367"/>
        <end position="390"/>
    </location>
</feature>
<evidence type="ECO:0000256" key="3">
    <source>
        <dbReference type="SAM" id="Phobius"/>
    </source>
</evidence>
<feature type="transmembrane region" description="Helical" evidence="3">
    <location>
        <begin position="332"/>
        <end position="355"/>
    </location>
</feature>
<dbReference type="Gene3D" id="3.40.50.150">
    <property type="entry name" value="Vaccinia Virus protein VP39"/>
    <property type="match status" value="1"/>
</dbReference>
<dbReference type="NCBIfam" id="NF037959">
    <property type="entry name" value="MFS_SpdSyn"/>
    <property type="match status" value="1"/>
</dbReference>
<dbReference type="PANTHER" id="PTHR43317:SF1">
    <property type="entry name" value="THERMOSPERMINE SYNTHASE ACAULIS5"/>
    <property type="match status" value="1"/>
</dbReference>
<dbReference type="SUPFAM" id="SSF53335">
    <property type="entry name" value="S-adenosyl-L-methionine-dependent methyltransferases"/>
    <property type="match status" value="1"/>
</dbReference>
<evidence type="ECO:0000256" key="1">
    <source>
        <dbReference type="ARBA" id="ARBA00023115"/>
    </source>
</evidence>
<feature type="transmembrane region" description="Helical" evidence="3">
    <location>
        <begin position="473"/>
        <end position="496"/>
    </location>
</feature>
<evidence type="ECO:0000313" key="4">
    <source>
        <dbReference type="EMBL" id="RAL22242.1"/>
    </source>
</evidence>
<organism evidence="4 5">
    <name type="scientific">Lujinxingia litoralis</name>
    <dbReference type="NCBI Taxonomy" id="2211119"/>
    <lineage>
        <taxon>Bacteria</taxon>
        <taxon>Deltaproteobacteria</taxon>
        <taxon>Bradymonadales</taxon>
        <taxon>Lujinxingiaceae</taxon>
        <taxon>Lujinxingia</taxon>
    </lineage>
</organism>
<feature type="transmembrane region" description="Helical" evidence="3">
    <location>
        <begin position="255"/>
        <end position="273"/>
    </location>
</feature>
<feature type="transmembrane region" description="Helical" evidence="3">
    <location>
        <begin position="279"/>
        <end position="299"/>
    </location>
</feature>
<gene>
    <name evidence="4" type="ORF">DL240_10335</name>
</gene>
<reference evidence="4 5" key="1">
    <citation type="submission" date="2018-05" db="EMBL/GenBank/DDBJ databases">
        <title>Lujinxingia marina gen. nov. sp. nov., a new facultative anaerobic member of the class Deltaproteobacteria, and proposal of Lujinxingaceae fam. nov.</title>
        <authorList>
            <person name="Li C.-M."/>
        </authorList>
    </citation>
    <scope>NUCLEOTIDE SEQUENCE [LARGE SCALE GENOMIC DNA]</scope>
    <source>
        <strain evidence="4 5">B210</strain>
    </source>
</reference>
<dbReference type="PANTHER" id="PTHR43317">
    <property type="entry name" value="THERMOSPERMINE SYNTHASE ACAULIS5"/>
    <property type="match status" value="1"/>
</dbReference>
<protein>
    <recommendedName>
        <fullName evidence="6">Spermidine synthase</fullName>
    </recommendedName>
</protein>
<keyword evidence="5" id="KW-1185">Reference proteome</keyword>
<feature type="region of interest" description="Disordered" evidence="2">
    <location>
        <begin position="225"/>
        <end position="248"/>
    </location>
</feature>
<keyword evidence="3" id="KW-0472">Membrane</keyword>
<dbReference type="SUPFAM" id="SSF103473">
    <property type="entry name" value="MFS general substrate transporter"/>
    <property type="match status" value="1"/>
</dbReference>
<evidence type="ECO:0000256" key="2">
    <source>
        <dbReference type="SAM" id="MobiDB-lite"/>
    </source>
</evidence>
<feature type="transmembrane region" description="Helical" evidence="3">
    <location>
        <begin position="163"/>
        <end position="184"/>
    </location>
</feature>
<feature type="transmembrane region" description="Helical" evidence="3">
    <location>
        <begin position="306"/>
        <end position="326"/>
    </location>
</feature>
<dbReference type="EMBL" id="QHKO01000004">
    <property type="protein sequence ID" value="RAL22242.1"/>
    <property type="molecule type" value="Genomic_DNA"/>
</dbReference>
<name>A0A328C5Z1_9DELT</name>
<dbReference type="GO" id="GO:0006596">
    <property type="term" value="P:polyamine biosynthetic process"/>
    <property type="evidence" value="ECO:0007669"/>
    <property type="project" value="UniProtKB-KW"/>
</dbReference>
<sequence>MTRSGDLTRACFEGLQGREIDVVVLFTLTIFLSALLLFVVQPMAGKMLLPFLGGTPGVWNTCMMFFQAVLLGGYLWAHGLQRLRPRRQLVLHGGLLLAALLALPLSMTRMDLSSPLLSSYPNLWLLAALGLGVGLPFLALSTTSPLIQAWFARLDHRRSRDPYFLYAASNAGSLLALVGFPLLVEPIFGVRAQASLWSGAFALLVALLVGCGVLTLRGGAQTRDVEVGAPDGEDGQVAPTRASVPGPDARSRGRWVLYAFVPSSLMLGVTSYISTDVAAFPLLWVIPLALYTGSFILVFSSLRLSLALMGRVMSLVGVALLVAWIMGATHPAWLLLPLHIVFFGLAALVIHGRLARARPAASHLTSFYLHMSIGGLLGGIFNSLLAPMIFDRIWEYPLVMILACALRPQSEAERADPDRRWKRAAPVAATLLMLATMGALRIFDITITQISAVLLFGIPAAIAYSQVERPRRLALGLLGVLAASTFFPGIAGNVIFKERTFFGTVQIAESAAHYRMVHGGTVHGQVLKEDPGCTPLAYYHRQGPMGGLFELYHSSELPRRVGVIGLGLGSHACYARSEDEMTFYELDPTVIEVAKRYGPLKRSPAGALDFVVGDARIQLQQSDAEPYGLLIVDAFSSDAIPVHLLTVEAFALYVSRMERGGLLAVHISNRYFDLLPVLRRQAREQGIHLRVLDDAPGAEIDVNAARQPSTWVVLTEDRLAIEELERLDPRWARSEGREVLWTDDHANVLNAWRR</sequence>
<feature type="transmembrane region" description="Helical" evidence="3">
    <location>
        <begin position="20"/>
        <end position="38"/>
    </location>
</feature>
<keyword evidence="3" id="KW-1133">Transmembrane helix</keyword>
<dbReference type="Proteomes" id="UP000249169">
    <property type="component" value="Unassembled WGS sequence"/>
</dbReference>
<evidence type="ECO:0000313" key="5">
    <source>
        <dbReference type="Proteomes" id="UP000249169"/>
    </source>
</evidence>
<dbReference type="InterPro" id="IPR036259">
    <property type="entry name" value="MFS_trans_sf"/>
</dbReference>
<evidence type="ECO:0008006" key="6">
    <source>
        <dbReference type="Google" id="ProtNLM"/>
    </source>
</evidence>
<keyword evidence="1" id="KW-0620">Polyamine biosynthesis</keyword>
<dbReference type="AlphaFoldDB" id="A0A328C5Z1"/>
<proteinExistence type="predicted"/>
<feature type="transmembrane region" description="Helical" evidence="3">
    <location>
        <begin position="58"/>
        <end position="77"/>
    </location>
</feature>
<feature type="transmembrane region" description="Helical" evidence="3">
    <location>
        <begin position="127"/>
        <end position="151"/>
    </location>
</feature>
<feature type="transmembrane region" description="Helical" evidence="3">
    <location>
        <begin position="450"/>
        <end position="467"/>
    </location>
</feature>
<feature type="transmembrane region" description="Helical" evidence="3">
    <location>
        <begin position="196"/>
        <end position="216"/>
    </location>
</feature>